<evidence type="ECO:0000256" key="1">
    <source>
        <dbReference type="SAM" id="Phobius"/>
    </source>
</evidence>
<dbReference type="PANTHER" id="PTHR36694">
    <property type="entry name" value="PASIFLORA 1, ISOFORM A-RELATED"/>
    <property type="match status" value="1"/>
</dbReference>
<dbReference type="PANTHER" id="PTHR36694:SF11">
    <property type="entry name" value="LP21121P-RELATED"/>
    <property type="match status" value="1"/>
</dbReference>
<dbReference type="Pfam" id="PF15860">
    <property type="entry name" value="DUF4728"/>
    <property type="match status" value="1"/>
</dbReference>
<dbReference type="OrthoDB" id="10067585at2759"/>
<reference evidence="3" key="3">
    <citation type="submission" date="2025-08" db="UniProtKB">
        <authorList>
            <consortium name="RefSeq"/>
        </authorList>
    </citation>
    <scope>IDENTIFICATION</scope>
</reference>
<dbReference type="AlphaFoldDB" id="A0A6P9ACS0"/>
<reference evidence="3" key="1">
    <citation type="journal article" date="2014" name="Science">
        <title>Phylogenomics resolves the timing and pattern of insect evolution.</title>
        <authorList>
            <person name="Misof B."/>
            <person name="Liu S."/>
            <person name="Meusemann K."/>
            <person name="Peters R.S."/>
            <person name="Donath A."/>
            <person name="Mayer C."/>
            <person name="Frandsen P.B."/>
            <person name="Ware J."/>
            <person name="Flouri T."/>
            <person name="Beutel R.G."/>
            <person name="Niehuis O."/>
            <person name="Petersen M."/>
            <person name="Izquierdo-Carrasco F."/>
            <person name="Wappler T."/>
            <person name="Rust J."/>
            <person name="Aberer A.J."/>
            <person name="Aspock U."/>
            <person name="Aspock H."/>
            <person name="Bartel D."/>
            <person name="Blanke A."/>
            <person name="Berger S."/>
            <person name="Bohm A."/>
            <person name="Buckley T.R."/>
            <person name="Calcott B."/>
            <person name="Chen J."/>
            <person name="Friedrich F."/>
            <person name="Fukui M."/>
            <person name="Fujita M."/>
            <person name="Greve C."/>
            <person name="Grobe P."/>
            <person name="Gu S."/>
            <person name="Huang Y."/>
            <person name="Jermiin L.S."/>
            <person name="Kawahara A.Y."/>
            <person name="Krogmann L."/>
            <person name="Kubiak M."/>
            <person name="Lanfear R."/>
            <person name="Letsch H."/>
            <person name="Li Y."/>
            <person name="Li Z."/>
            <person name="Li J."/>
            <person name="Lu H."/>
            <person name="Machida R."/>
            <person name="Mashimo Y."/>
            <person name="Kapli P."/>
            <person name="McKenna D.D."/>
            <person name="Meng G."/>
            <person name="Nakagaki Y."/>
            <person name="Navarrete-Heredia J.L."/>
            <person name="Ott M."/>
            <person name="Ou Y."/>
            <person name="Pass G."/>
            <person name="Podsiadlowski L."/>
            <person name="Pohl H."/>
            <person name="von Reumont B.M."/>
            <person name="Schutte K."/>
            <person name="Sekiya K."/>
            <person name="Shimizu S."/>
            <person name="Slipinski A."/>
            <person name="Stamatakis A."/>
            <person name="Song W."/>
            <person name="Su X."/>
            <person name="Szucsich N.U."/>
            <person name="Tan M."/>
            <person name="Tan X."/>
            <person name="Tang M."/>
            <person name="Tang J."/>
            <person name="Timelthaler G."/>
            <person name="Tomizuka S."/>
            <person name="Trautwein M."/>
            <person name="Tong X."/>
            <person name="Uchifune T."/>
            <person name="Walzl M.G."/>
            <person name="Wiegmann B.M."/>
            <person name="Wilbrandt J."/>
            <person name="Wipfler B."/>
            <person name="Wong T.K."/>
            <person name="Wu Q."/>
            <person name="Wu G."/>
            <person name="Xie Y."/>
            <person name="Yang S."/>
            <person name="Yang Q."/>
            <person name="Yeates D.K."/>
            <person name="Yoshizawa K."/>
            <person name="Zhang Q."/>
            <person name="Zhang R."/>
            <person name="Zhang W."/>
            <person name="Zhang Y."/>
            <person name="Zhao J."/>
            <person name="Zhou C."/>
            <person name="Zhou L."/>
            <person name="Ziesmann T."/>
            <person name="Zou S."/>
            <person name="Li Y."/>
            <person name="Xu X."/>
            <person name="Zhang Y."/>
            <person name="Yang H."/>
            <person name="Wang J."/>
            <person name="Wang J."/>
            <person name="Kjer K.M."/>
            <person name="Zhou X."/>
        </authorList>
    </citation>
    <scope>NUCLEOTIDE SEQUENCE</scope>
</reference>
<sequence>MALLQSCCCWHSLRKGSYASAVYTMAYFSLTLLITGVALHEDRQVLGGMENNTEPYNSSIIEVESTTTSTMVFNILVTSCSVLGLMSCTLLVYGIYSDTRQLLVPWIAVVVFASVVDVAHIVYLICLELRNFNPMTAIVFTLDFFLISFNIYSLLCVVSQYQEY</sequence>
<dbReference type="GeneID" id="117653529"/>
<feature type="non-terminal residue" evidence="3">
    <location>
        <position position="164"/>
    </location>
</feature>
<gene>
    <name evidence="3" type="primary">LOC117653529</name>
</gene>
<feature type="transmembrane region" description="Helical" evidence="1">
    <location>
        <begin position="103"/>
        <end position="125"/>
    </location>
</feature>
<feature type="transmembrane region" description="Helical" evidence="1">
    <location>
        <begin position="72"/>
        <end position="96"/>
    </location>
</feature>
<keyword evidence="2" id="KW-1185">Reference proteome</keyword>
<dbReference type="KEGG" id="tpal:117653529"/>
<dbReference type="RefSeq" id="XP_034255154.1">
    <property type="nucleotide sequence ID" value="XM_034399263.1"/>
</dbReference>
<evidence type="ECO:0000313" key="3">
    <source>
        <dbReference type="RefSeq" id="XP_034255154.1"/>
    </source>
</evidence>
<evidence type="ECO:0000313" key="2">
    <source>
        <dbReference type="Proteomes" id="UP000515158"/>
    </source>
</evidence>
<keyword evidence="1" id="KW-1133">Transmembrane helix</keyword>
<dbReference type="FunCoup" id="A0A6P9ACS0">
    <property type="interactions" value="5"/>
</dbReference>
<accession>A0A6P9ACS0</accession>
<protein>
    <submittedName>
        <fullName evidence="3">Uncharacterized protein LOC117653529</fullName>
    </submittedName>
</protein>
<dbReference type="InParanoid" id="A0A6P9ACS0"/>
<feature type="transmembrane region" description="Helical" evidence="1">
    <location>
        <begin position="137"/>
        <end position="158"/>
    </location>
</feature>
<reference evidence="3" key="2">
    <citation type="journal article" date="2018" name="Proc. Natl. Acad. Sci. U.S.A.">
        <title>Phylogenomics and the evolution of hemipteroid insects.</title>
        <authorList>
            <person name="Johnson K.P."/>
            <person name="Dietrich C.H."/>
            <person name="Friedrich F."/>
            <person name="Beutel R.G."/>
            <person name="Wipfler B."/>
            <person name="Peters R.S."/>
            <person name="Allen J.M."/>
            <person name="Petersen M."/>
            <person name="Donath A."/>
            <person name="Walden K.K."/>
            <person name="Kozlov A.M."/>
            <person name="Podsiadlowski L."/>
            <person name="Mayer C."/>
            <person name="Meusemann K."/>
            <person name="Vasilikopoulos A."/>
            <person name="Waterhouse R.M."/>
            <person name="Cameron S.L."/>
            <person name="Weirauch C."/>
            <person name="Swanson D.R."/>
            <person name="Percy D.M."/>
            <person name="Hardy N.B."/>
            <person name="Terry I."/>
            <person name="Liu S."/>
            <person name="Zhou X."/>
            <person name="Misof B."/>
            <person name="Robertson H.M."/>
            <person name="Yoshizawa K."/>
        </authorList>
    </citation>
    <scope>NUCLEOTIDE SEQUENCE</scope>
</reference>
<dbReference type="Proteomes" id="UP000515158">
    <property type="component" value="Unplaced"/>
</dbReference>
<keyword evidence="1" id="KW-0472">Membrane</keyword>
<feature type="transmembrane region" description="Helical" evidence="1">
    <location>
        <begin position="21"/>
        <end position="39"/>
    </location>
</feature>
<organism evidence="3">
    <name type="scientific">Thrips palmi</name>
    <name type="common">Melon thrips</name>
    <dbReference type="NCBI Taxonomy" id="161013"/>
    <lineage>
        <taxon>Eukaryota</taxon>
        <taxon>Metazoa</taxon>
        <taxon>Ecdysozoa</taxon>
        <taxon>Arthropoda</taxon>
        <taxon>Hexapoda</taxon>
        <taxon>Insecta</taxon>
        <taxon>Pterygota</taxon>
        <taxon>Neoptera</taxon>
        <taxon>Paraneoptera</taxon>
        <taxon>Thysanoptera</taxon>
        <taxon>Terebrantia</taxon>
        <taxon>Thripoidea</taxon>
        <taxon>Thripidae</taxon>
        <taxon>Thrips</taxon>
    </lineage>
</organism>
<proteinExistence type="predicted"/>
<name>A0A6P9ACS0_THRPL</name>
<keyword evidence="1" id="KW-0812">Transmembrane</keyword>
<dbReference type="InterPro" id="IPR031720">
    <property type="entry name" value="DUF4728"/>
</dbReference>